<organism evidence="3 4">
    <name type="scientific">Roseibium porphyridii</name>
    <dbReference type="NCBI Taxonomy" id="2866279"/>
    <lineage>
        <taxon>Bacteria</taxon>
        <taxon>Pseudomonadati</taxon>
        <taxon>Pseudomonadota</taxon>
        <taxon>Alphaproteobacteria</taxon>
        <taxon>Hyphomicrobiales</taxon>
        <taxon>Stappiaceae</taxon>
        <taxon>Roseibium</taxon>
    </lineage>
</organism>
<evidence type="ECO:0000313" key="4">
    <source>
        <dbReference type="Proteomes" id="UP001209803"/>
    </source>
</evidence>
<dbReference type="SUPFAM" id="SSF160059">
    <property type="entry name" value="PriA/YqbF domain"/>
    <property type="match status" value="1"/>
</dbReference>
<keyword evidence="4" id="KW-1185">Reference proteome</keyword>
<proteinExistence type="predicted"/>
<dbReference type="InterPro" id="IPR041227">
    <property type="entry name" value="FluMu_N"/>
</dbReference>
<accession>A0ABY8FGC8</accession>
<evidence type="ECO:0000313" key="3">
    <source>
        <dbReference type="EMBL" id="WFE92300.1"/>
    </source>
</evidence>
<feature type="domain" description="Mu-like prophage FluMu N-terminal" evidence="2">
    <location>
        <begin position="62"/>
        <end position="104"/>
    </location>
</feature>
<dbReference type="Pfam" id="PF17891">
    <property type="entry name" value="FluMu_N"/>
    <property type="match status" value="1"/>
</dbReference>
<name>A0ABY8FGC8_9HYPH</name>
<reference evidence="3 4" key="1">
    <citation type="submission" date="2023-03" db="EMBL/GenBank/DDBJ databases">
        <title>Roseibium porphyridii sp. nov. and Roseibium rhodosorbium sp. nov. isolated from marine algae, Porphyridium cruentum and Rhodosorus marinus, respectively.</title>
        <authorList>
            <person name="Lee M.W."/>
            <person name="Choi B.J."/>
            <person name="Lee J.K."/>
            <person name="Choi D.G."/>
            <person name="Baek J.H."/>
            <person name="Bayburt H."/>
            <person name="Kim J.M."/>
            <person name="Han D.M."/>
            <person name="Kim K.H."/>
            <person name="Jeon C.O."/>
        </authorList>
    </citation>
    <scope>NUCLEOTIDE SEQUENCE [LARGE SCALE GENOMIC DNA]</scope>
    <source>
        <strain evidence="3 4">KMA01</strain>
    </source>
</reference>
<evidence type="ECO:0000259" key="2">
    <source>
        <dbReference type="Pfam" id="PF17891"/>
    </source>
</evidence>
<sequence length="108" mass="11552">MANETNPATKTAETKDTKAKAAAKTQPAQAKTAAPANTAPKATEAKKGSEASKDRKVAFRISSKVKAGIRRCGVRHPAEATDYPADRYTSKELEILKSDPDLVVVDLR</sequence>
<feature type="compositionally biased region" description="Basic and acidic residues" evidence="1">
    <location>
        <begin position="43"/>
        <end position="57"/>
    </location>
</feature>
<gene>
    <name evidence="3" type="ORF">K1718_13325</name>
</gene>
<evidence type="ECO:0000256" key="1">
    <source>
        <dbReference type="SAM" id="MobiDB-lite"/>
    </source>
</evidence>
<feature type="region of interest" description="Disordered" evidence="1">
    <location>
        <begin position="1"/>
        <end position="57"/>
    </location>
</feature>
<feature type="compositionally biased region" description="Low complexity" evidence="1">
    <location>
        <begin position="20"/>
        <end position="42"/>
    </location>
</feature>
<dbReference type="RefSeq" id="WP_265682273.1">
    <property type="nucleotide sequence ID" value="NZ_CP120863.1"/>
</dbReference>
<dbReference type="Proteomes" id="UP001209803">
    <property type="component" value="Chromosome"/>
</dbReference>
<dbReference type="EMBL" id="CP120863">
    <property type="protein sequence ID" value="WFE92300.1"/>
    <property type="molecule type" value="Genomic_DNA"/>
</dbReference>
<protein>
    <submittedName>
        <fullName evidence="3">HI1506-related protein</fullName>
    </submittedName>
</protein>